<feature type="transmembrane region" description="Helical" evidence="1">
    <location>
        <begin position="182"/>
        <end position="201"/>
    </location>
</feature>
<feature type="transmembrane region" description="Helical" evidence="1">
    <location>
        <begin position="94"/>
        <end position="116"/>
    </location>
</feature>
<feature type="transmembrane region" description="Helical" evidence="1">
    <location>
        <begin position="213"/>
        <end position="236"/>
    </location>
</feature>
<feature type="transmembrane region" description="Helical" evidence="1">
    <location>
        <begin position="70"/>
        <end position="88"/>
    </location>
</feature>
<sequence length="295" mass="30913">MDMSRAVLLSSLIVLVSGVFWGLYWMPVREIEDLGLRGAWGSVAAGLAGTLVLAPFGWKARRTLLAADRLALASTALGGFAFLLYSVSYVYGQVAVVVILFFLAPVWATLLGRWWMGWPITPMRVLVLICGLAGLAVMLGGEGNLPIPRAIGEWLGLLAGLCWAVASIGIRVRPPLPPVGGGFVFVGGAFLGGLCLAPLLSGPPDVADIAAPVSLMAVVFATGAFWWACLLIGIMWATPRLDPARTSILLMVEVPVAAVSAAVLIGEHLTTPQLIGGILVVAAGVLEVVPARRRS</sequence>
<reference evidence="3 4" key="1">
    <citation type="submission" date="2016-10" db="EMBL/GenBank/DDBJ databases">
        <authorList>
            <person name="de Groot N.N."/>
        </authorList>
    </citation>
    <scope>NUCLEOTIDE SEQUENCE [LARGE SCALE GENOMIC DNA]</scope>
    <source>
        <strain evidence="3 4">DSM 29433</strain>
    </source>
</reference>
<dbReference type="GO" id="GO:0016020">
    <property type="term" value="C:membrane"/>
    <property type="evidence" value="ECO:0007669"/>
    <property type="project" value="InterPro"/>
</dbReference>
<feature type="transmembrane region" description="Helical" evidence="1">
    <location>
        <begin position="7"/>
        <end position="26"/>
    </location>
</feature>
<dbReference type="Proteomes" id="UP000198926">
    <property type="component" value="Unassembled WGS sequence"/>
</dbReference>
<dbReference type="RefSeq" id="WP_090204911.1">
    <property type="nucleotide sequence ID" value="NZ_FOZM01000001.1"/>
</dbReference>
<dbReference type="SUPFAM" id="SSF103481">
    <property type="entry name" value="Multidrug resistance efflux transporter EmrE"/>
    <property type="match status" value="2"/>
</dbReference>
<dbReference type="STRING" id="1123755.SAMN05444714_1088"/>
<dbReference type="EMBL" id="FOZM01000001">
    <property type="protein sequence ID" value="SFS09099.1"/>
    <property type="molecule type" value="Genomic_DNA"/>
</dbReference>
<feature type="transmembrane region" description="Helical" evidence="1">
    <location>
        <begin position="123"/>
        <end position="139"/>
    </location>
</feature>
<evidence type="ECO:0000259" key="2">
    <source>
        <dbReference type="Pfam" id="PF00892"/>
    </source>
</evidence>
<feature type="transmembrane region" description="Helical" evidence="1">
    <location>
        <begin position="38"/>
        <end position="58"/>
    </location>
</feature>
<keyword evidence="1" id="KW-0472">Membrane</keyword>
<dbReference type="InterPro" id="IPR000620">
    <property type="entry name" value="EamA_dom"/>
</dbReference>
<feature type="transmembrane region" description="Helical" evidence="1">
    <location>
        <begin position="272"/>
        <end position="289"/>
    </location>
</feature>
<keyword evidence="1" id="KW-0812">Transmembrane</keyword>
<protein>
    <submittedName>
        <fullName evidence="3">Threonine/homoserine efflux transporter RhtA</fullName>
    </submittedName>
</protein>
<accession>A0A1I6M061</accession>
<organism evidence="3 4">
    <name type="scientific">Yoonia litorea</name>
    <dbReference type="NCBI Taxonomy" id="1123755"/>
    <lineage>
        <taxon>Bacteria</taxon>
        <taxon>Pseudomonadati</taxon>
        <taxon>Pseudomonadota</taxon>
        <taxon>Alphaproteobacteria</taxon>
        <taxon>Rhodobacterales</taxon>
        <taxon>Paracoccaceae</taxon>
        <taxon>Yoonia</taxon>
    </lineage>
</organism>
<gene>
    <name evidence="3" type="ORF">SAMN05444714_1088</name>
</gene>
<name>A0A1I6M061_9RHOB</name>
<evidence type="ECO:0000313" key="4">
    <source>
        <dbReference type="Proteomes" id="UP000198926"/>
    </source>
</evidence>
<feature type="transmembrane region" description="Helical" evidence="1">
    <location>
        <begin position="248"/>
        <end position="266"/>
    </location>
</feature>
<evidence type="ECO:0000313" key="3">
    <source>
        <dbReference type="EMBL" id="SFS09099.1"/>
    </source>
</evidence>
<dbReference type="PANTHER" id="PTHR22911">
    <property type="entry name" value="ACYL-MALONYL CONDENSING ENZYME-RELATED"/>
    <property type="match status" value="1"/>
</dbReference>
<keyword evidence="4" id="KW-1185">Reference proteome</keyword>
<feature type="transmembrane region" description="Helical" evidence="1">
    <location>
        <begin position="151"/>
        <end position="170"/>
    </location>
</feature>
<keyword evidence="1" id="KW-1133">Transmembrane helix</keyword>
<proteinExistence type="predicted"/>
<dbReference type="Pfam" id="PF00892">
    <property type="entry name" value="EamA"/>
    <property type="match status" value="1"/>
</dbReference>
<dbReference type="InterPro" id="IPR037185">
    <property type="entry name" value="EmrE-like"/>
</dbReference>
<dbReference type="AlphaFoldDB" id="A0A1I6M061"/>
<feature type="domain" description="EamA" evidence="2">
    <location>
        <begin position="11"/>
        <end position="139"/>
    </location>
</feature>
<evidence type="ECO:0000256" key="1">
    <source>
        <dbReference type="SAM" id="Phobius"/>
    </source>
</evidence>
<dbReference type="OrthoDB" id="7340103at2"/>